<accession>A0AAD9L0P0</accession>
<keyword evidence="1" id="KW-0808">Transferase</keyword>
<dbReference type="InterPro" id="IPR007577">
    <property type="entry name" value="GlycoTrfase_DXD_sugar-bd_CS"/>
</dbReference>
<dbReference type="InterPro" id="IPR029044">
    <property type="entry name" value="Nucleotide-diphossugar_trans"/>
</dbReference>
<evidence type="ECO:0000313" key="2">
    <source>
        <dbReference type="EMBL" id="KAK2180815.1"/>
    </source>
</evidence>
<dbReference type="PANTHER" id="PTHR32385:SF15">
    <property type="entry name" value="INOSITOL PHOSPHOCERAMIDE MANNOSYLTRANSFERASE 1"/>
    <property type="match status" value="1"/>
</dbReference>
<evidence type="ECO:0000256" key="1">
    <source>
        <dbReference type="ARBA" id="ARBA00022679"/>
    </source>
</evidence>
<proteinExistence type="predicted"/>
<organism evidence="2 3">
    <name type="scientific">Ridgeia piscesae</name>
    <name type="common">Tubeworm</name>
    <dbReference type="NCBI Taxonomy" id="27915"/>
    <lineage>
        <taxon>Eukaryota</taxon>
        <taxon>Metazoa</taxon>
        <taxon>Spiralia</taxon>
        <taxon>Lophotrochozoa</taxon>
        <taxon>Annelida</taxon>
        <taxon>Polychaeta</taxon>
        <taxon>Sedentaria</taxon>
        <taxon>Canalipalpata</taxon>
        <taxon>Sabellida</taxon>
        <taxon>Siboglinidae</taxon>
        <taxon>Ridgeia</taxon>
    </lineage>
</organism>
<name>A0AAD9L0P0_RIDPI</name>
<dbReference type="GO" id="GO:0016020">
    <property type="term" value="C:membrane"/>
    <property type="evidence" value="ECO:0007669"/>
    <property type="project" value="GOC"/>
</dbReference>
<dbReference type="Gene3D" id="3.90.550.20">
    <property type="match status" value="1"/>
</dbReference>
<keyword evidence="3" id="KW-1185">Reference proteome</keyword>
<comment type="caution">
    <text evidence="2">The sequence shown here is derived from an EMBL/GenBank/DDBJ whole genome shotgun (WGS) entry which is preliminary data.</text>
</comment>
<reference evidence="2" key="1">
    <citation type="journal article" date="2023" name="Mol. Biol. Evol.">
        <title>Third-Generation Sequencing Reveals the Adaptive Role of the Epigenome in Three Deep-Sea Polychaetes.</title>
        <authorList>
            <person name="Perez M."/>
            <person name="Aroh O."/>
            <person name="Sun Y."/>
            <person name="Lan Y."/>
            <person name="Juniper S.K."/>
            <person name="Young C.R."/>
            <person name="Angers B."/>
            <person name="Qian P.Y."/>
        </authorList>
    </citation>
    <scope>NUCLEOTIDE SEQUENCE</scope>
    <source>
        <strain evidence="2">R07B-5</strain>
    </source>
</reference>
<dbReference type="PANTHER" id="PTHR32385">
    <property type="entry name" value="MANNOSYL PHOSPHORYLINOSITOL CERAMIDE SYNTHASE"/>
    <property type="match status" value="1"/>
</dbReference>
<evidence type="ECO:0000313" key="3">
    <source>
        <dbReference type="Proteomes" id="UP001209878"/>
    </source>
</evidence>
<dbReference type="EMBL" id="JAODUO010000425">
    <property type="protein sequence ID" value="KAK2180815.1"/>
    <property type="molecule type" value="Genomic_DNA"/>
</dbReference>
<dbReference type="InterPro" id="IPR051706">
    <property type="entry name" value="Glycosyltransferase_domain"/>
</dbReference>
<dbReference type="SUPFAM" id="SSF53448">
    <property type="entry name" value="Nucleotide-diphospho-sugar transferases"/>
    <property type="match status" value="1"/>
</dbReference>
<dbReference type="AlphaFoldDB" id="A0AAD9L0P0"/>
<dbReference type="GO" id="GO:0051999">
    <property type="term" value="P:mannosyl-inositol phosphorylceramide biosynthetic process"/>
    <property type="evidence" value="ECO:0007669"/>
    <property type="project" value="TreeGrafter"/>
</dbReference>
<protein>
    <submittedName>
        <fullName evidence="2">Uncharacterized protein</fullName>
    </submittedName>
</protein>
<dbReference type="GO" id="GO:0000030">
    <property type="term" value="F:mannosyltransferase activity"/>
    <property type="evidence" value="ECO:0007669"/>
    <property type="project" value="TreeGrafter"/>
</dbReference>
<dbReference type="Pfam" id="PF04488">
    <property type="entry name" value="Gly_transf_sug"/>
    <property type="match status" value="1"/>
</dbReference>
<sequence>MSSRITLNRLMALMTLVFGLVLLWRQMLPTSPQLAVARPPLGVEGTTQTPKLGDLPTHPAIPRIIHQTWAEGTIPSQFTPWVRSWMAQNPSWEYWFWTDADIHCFMQHHFPAYLGLYDSYHHNINRADIMRYFVLYTHGGLYADLDMECVRPMDAVVLPHTCVLTEENHAHTYVVQHRASPANVINCLMGCRPGHPYFLDVIRELPVQKVKGNDGNVLDQTGPFLIDRVLRRYLNASSQRPSEDSVSVLPPVYFSMRFDPMQLPYLKKSCVNTTGLSTDAQHVCRHLVDSKFVNVLDPEAVADHHWQHTYWNMPGFMSRPQDSVTDIARLIARHFNTTPTHSTPPTHTCYTPKLKFGPFR</sequence>
<gene>
    <name evidence="2" type="ORF">NP493_425g04018</name>
</gene>
<dbReference type="Proteomes" id="UP001209878">
    <property type="component" value="Unassembled WGS sequence"/>
</dbReference>